<dbReference type="InterPro" id="IPR042299">
    <property type="entry name" value="Ufd1-like_Nn"/>
</dbReference>
<evidence type="ECO:0000259" key="5">
    <source>
        <dbReference type="Pfam" id="PF24842"/>
    </source>
</evidence>
<dbReference type="EMBL" id="BPVZ01000106">
    <property type="protein sequence ID" value="GKV34527.1"/>
    <property type="molecule type" value="Genomic_DNA"/>
</dbReference>
<evidence type="ECO:0000256" key="3">
    <source>
        <dbReference type="SAM" id="MobiDB-lite"/>
    </source>
</evidence>
<protein>
    <recommendedName>
        <fullName evidence="8">Ubiquitin fusion degradation protein 1 homolog</fullName>
    </recommendedName>
</protein>
<dbReference type="GO" id="GO:0036503">
    <property type="term" value="P:ERAD pathway"/>
    <property type="evidence" value="ECO:0007669"/>
    <property type="project" value="TreeGrafter"/>
</dbReference>
<dbReference type="Proteomes" id="UP001054252">
    <property type="component" value="Unassembled WGS sequence"/>
</dbReference>
<comment type="caution">
    <text evidence="6">The sequence shown here is derived from an EMBL/GenBank/DDBJ whole genome shotgun (WGS) entry which is preliminary data.</text>
</comment>
<sequence length="507" mass="57342">MESMEEVEKEPVSPKHPDDKEEDENGEGFVSSDCDMSDYDSLDGYYPEEEEEEVVVMPPKYTGGDEEKAQSGAEGFLTDNQKEWSNQENHSGALDRNNDQEHINNETHVSFSEEEVKAMPPGEEEAEINGGTDHQHGGEVIPEQEGSFDSDHREEWSGNSSPDRYYDQEQKYDFFERVYHCYPLSFVEKSGMETGNKIIMPPEALMDLMETRITMPMMFEIQNMSRSRISHCGVLEFTGMDTEAIYIPEWMMKNLQLGEGDSVRLRSTSLVKGTKIKLQPHTMDFLEIKNPKAVLEHNLQNFCCLTAGDTIMTTHGTKSFFYINVVETEPEHAICIIDTDCEVDFAPPLDYKEPEKHAMKKVRESSTHGVEEMEKPNFIPFTGKSNRLGGGAWKQEEWNQYPKFEGLDEEPSTMRQEELEKLPDPKQGEFSPFMGSSRILSGTSAYACSVANRQQTASANRQQTASANRQQTATAGGRSLAATPNFKPFTGLSRRIREPEPSMSDGQ</sequence>
<feature type="compositionally biased region" description="Polar residues" evidence="3">
    <location>
        <begin position="452"/>
        <end position="474"/>
    </location>
</feature>
<feature type="domain" description="Ubiquitin fusion degradation protein UFD1 N-terminal subdomain 1" evidence="4">
    <location>
        <begin position="175"/>
        <end position="270"/>
    </location>
</feature>
<evidence type="ECO:0000259" key="4">
    <source>
        <dbReference type="Pfam" id="PF03152"/>
    </source>
</evidence>
<feature type="domain" description="Ubiquitin fusion degradation protein UFD1 N-terminal subdomain 2" evidence="5">
    <location>
        <begin position="272"/>
        <end position="348"/>
    </location>
</feature>
<dbReference type="Pfam" id="PF24842">
    <property type="entry name" value="UFD1_N2"/>
    <property type="match status" value="1"/>
</dbReference>
<feature type="compositionally biased region" description="Acidic residues" evidence="3">
    <location>
        <begin position="35"/>
        <end position="54"/>
    </location>
</feature>
<feature type="region of interest" description="Disordered" evidence="3">
    <location>
        <begin position="452"/>
        <end position="507"/>
    </location>
</feature>
<gene>
    <name evidence="6" type="ORF">SLEP1_g42896</name>
</gene>
<comment type="similarity">
    <text evidence="1">Belongs to the UFD1 family.</text>
</comment>
<dbReference type="InterPro" id="IPR004854">
    <property type="entry name" value="Ufd1-like"/>
</dbReference>
<dbReference type="AlphaFoldDB" id="A0AAV5LCR9"/>
<dbReference type="PANTHER" id="PTHR12555:SF13">
    <property type="entry name" value="UBIQUITIN RECOGNITION FACTOR IN ER-ASSOCIATED DEGRADATION PROTEIN 1"/>
    <property type="match status" value="1"/>
</dbReference>
<organism evidence="6 7">
    <name type="scientific">Rubroshorea leprosula</name>
    <dbReference type="NCBI Taxonomy" id="152421"/>
    <lineage>
        <taxon>Eukaryota</taxon>
        <taxon>Viridiplantae</taxon>
        <taxon>Streptophyta</taxon>
        <taxon>Embryophyta</taxon>
        <taxon>Tracheophyta</taxon>
        <taxon>Spermatophyta</taxon>
        <taxon>Magnoliopsida</taxon>
        <taxon>eudicotyledons</taxon>
        <taxon>Gunneridae</taxon>
        <taxon>Pentapetalae</taxon>
        <taxon>rosids</taxon>
        <taxon>malvids</taxon>
        <taxon>Malvales</taxon>
        <taxon>Dipterocarpaceae</taxon>
        <taxon>Rubroshorea</taxon>
    </lineage>
</organism>
<dbReference type="GO" id="GO:0006511">
    <property type="term" value="P:ubiquitin-dependent protein catabolic process"/>
    <property type="evidence" value="ECO:0007669"/>
    <property type="project" value="InterPro"/>
</dbReference>
<feature type="compositionally biased region" description="Basic and acidic residues" evidence="3">
    <location>
        <begin position="9"/>
        <end position="19"/>
    </location>
</feature>
<feature type="compositionally biased region" description="Basic and acidic residues" evidence="3">
    <location>
        <begin position="96"/>
        <end position="105"/>
    </location>
</feature>
<evidence type="ECO:0000256" key="1">
    <source>
        <dbReference type="ARBA" id="ARBA00006043"/>
    </source>
</evidence>
<accession>A0AAV5LCR9</accession>
<evidence type="ECO:0008006" key="8">
    <source>
        <dbReference type="Google" id="ProtNLM"/>
    </source>
</evidence>
<feature type="region of interest" description="Disordered" evidence="3">
    <location>
        <begin position="406"/>
        <end position="436"/>
    </location>
</feature>
<evidence type="ECO:0000313" key="6">
    <source>
        <dbReference type="EMBL" id="GKV34527.1"/>
    </source>
</evidence>
<keyword evidence="2" id="KW-0833">Ubl conjugation pathway</keyword>
<dbReference type="InterPro" id="IPR055418">
    <property type="entry name" value="UFD1_N2"/>
</dbReference>
<dbReference type="Pfam" id="PF03152">
    <property type="entry name" value="UFD1_N1"/>
    <property type="match status" value="1"/>
</dbReference>
<proteinExistence type="inferred from homology"/>
<dbReference type="GO" id="GO:0034098">
    <property type="term" value="C:VCP-NPL4-UFD1 AAA ATPase complex"/>
    <property type="evidence" value="ECO:0007669"/>
    <property type="project" value="TreeGrafter"/>
</dbReference>
<keyword evidence="7" id="KW-1185">Reference proteome</keyword>
<dbReference type="Gene3D" id="2.40.40.50">
    <property type="entry name" value="Ubiquitin fusion degradation protein UFD1, N-terminal domain"/>
    <property type="match status" value="1"/>
</dbReference>
<name>A0AAV5LCR9_9ROSI</name>
<dbReference type="GO" id="GO:0031593">
    <property type="term" value="F:polyubiquitin modification-dependent protein binding"/>
    <property type="evidence" value="ECO:0007669"/>
    <property type="project" value="TreeGrafter"/>
</dbReference>
<dbReference type="InterPro" id="IPR055417">
    <property type="entry name" value="UFD1_N1"/>
</dbReference>
<feature type="compositionally biased region" description="Basic and acidic residues" evidence="3">
    <location>
        <begin position="415"/>
        <end position="427"/>
    </location>
</feature>
<reference evidence="6 7" key="1">
    <citation type="journal article" date="2021" name="Commun. Biol.">
        <title>The genome of Shorea leprosula (Dipterocarpaceae) highlights the ecological relevance of drought in aseasonal tropical rainforests.</title>
        <authorList>
            <person name="Ng K.K.S."/>
            <person name="Kobayashi M.J."/>
            <person name="Fawcett J.A."/>
            <person name="Hatakeyama M."/>
            <person name="Paape T."/>
            <person name="Ng C.H."/>
            <person name="Ang C.C."/>
            <person name="Tnah L.H."/>
            <person name="Lee C.T."/>
            <person name="Nishiyama T."/>
            <person name="Sese J."/>
            <person name="O'Brien M.J."/>
            <person name="Copetti D."/>
            <person name="Mohd Noor M.I."/>
            <person name="Ong R.C."/>
            <person name="Putra M."/>
            <person name="Sireger I.Z."/>
            <person name="Indrioko S."/>
            <person name="Kosugi Y."/>
            <person name="Izuno A."/>
            <person name="Isagi Y."/>
            <person name="Lee S.L."/>
            <person name="Shimizu K.K."/>
        </authorList>
    </citation>
    <scope>NUCLEOTIDE SEQUENCE [LARGE SCALE GENOMIC DNA]</scope>
    <source>
        <strain evidence="6">214</strain>
    </source>
</reference>
<evidence type="ECO:0000256" key="2">
    <source>
        <dbReference type="ARBA" id="ARBA00022786"/>
    </source>
</evidence>
<dbReference type="PANTHER" id="PTHR12555">
    <property type="entry name" value="UBIQUITIN FUSION DEGRADATON PROTEIN 1"/>
    <property type="match status" value="1"/>
</dbReference>
<evidence type="ECO:0000313" key="7">
    <source>
        <dbReference type="Proteomes" id="UP001054252"/>
    </source>
</evidence>
<dbReference type="Gene3D" id="3.10.330.10">
    <property type="match status" value="1"/>
</dbReference>
<feature type="region of interest" description="Disordered" evidence="3">
    <location>
        <begin position="1"/>
        <end position="164"/>
    </location>
</feature>